<name>A0A8H4A0D0_GIGMA</name>
<evidence type="ECO:0000313" key="1">
    <source>
        <dbReference type="EMBL" id="KAF0383899.1"/>
    </source>
</evidence>
<comment type="caution">
    <text evidence="1">The sequence shown here is derived from an EMBL/GenBank/DDBJ whole genome shotgun (WGS) entry which is preliminary data.</text>
</comment>
<dbReference type="AlphaFoldDB" id="A0A8H4A0D0"/>
<protein>
    <submittedName>
        <fullName evidence="1">Uncharacterized protein</fullName>
    </submittedName>
</protein>
<keyword evidence="2" id="KW-1185">Reference proteome</keyword>
<dbReference type="EMBL" id="WTPW01002390">
    <property type="protein sequence ID" value="KAF0383899.1"/>
    <property type="molecule type" value="Genomic_DNA"/>
</dbReference>
<reference evidence="1 2" key="1">
    <citation type="journal article" date="2019" name="Environ. Microbiol.">
        <title>At the nexus of three kingdoms: the genome of the mycorrhizal fungus Gigaspora margarita provides insights into plant, endobacterial and fungal interactions.</title>
        <authorList>
            <person name="Venice F."/>
            <person name="Ghignone S."/>
            <person name="Salvioli di Fossalunga A."/>
            <person name="Amselem J."/>
            <person name="Novero M."/>
            <person name="Xianan X."/>
            <person name="Sedzielewska Toro K."/>
            <person name="Morin E."/>
            <person name="Lipzen A."/>
            <person name="Grigoriev I.V."/>
            <person name="Henrissat B."/>
            <person name="Martin F.M."/>
            <person name="Bonfante P."/>
        </authorList>
    </citation>
    <scope>NUCLEOTIDE SEQUENCE [LARGE SCALE GENOMIC DNA]</scope>
    <source>
        <strain evidence="1 2">BEG34</strain>
    </source>
</reference>
<dbReference type="Proteomes" id="UP000439903">
    <property type="component" value="Unassembled WGS sequence"/>
</dbReference>
<sequence length="159" mass="18786">MLDRKELTIDQMSIAWCAYDALNACHPGQHETFKSWIEQSRMISGCQDNLIEMGEIMAYLRFKGYSYRIIHYNPPSHGDHSGPLTMTHGREPYQYEIRNDDLHWYRAPNLPVGDHPIGIHSDNCKKCREQFEEERNMKRCLLCKYRYVACLWLVLSMVL</sequence>
<evidence type="ECO:0000313" key="2">
    <source>
        <dbReference type="Proteomes" id="UP000439903"/>
    </source>
</evidence>
<accession>A0A8H4A0D0</accession>
<gene>
    <name evidence="1" type="ORF">F8M41_011658</name>
</gene>
<proteinExistence type="predicted"/>
<organism evidence="1 2">
    <name type="scientific">Gigaspora margarita</name>
    <dbReference type="NCBI Taxonomy" id="4874"/>
    <lineage>
        <taxon>Eukaryota</taxon>
        <taxon>Fungi</taxon>
        <taxon>Fungi incertae sedis</taxon>
        <taxon>Mucoromycota</taxon>
        <taxon>Glomeromycotina</taxon>
        <taxon>Glomeromycetes</taxon>
        <taxon>Diversisporales</taxon>
        <taxon>Gigasporaceae</taxon>
        <taxon>Gigaspora</taxon>
    </lineage>
</organism>